<reference evidence="2 4" key="2">
    <citation type="submission" date="2018-11" db="EMBL/GenBank/DDBJ databases">
        <authorList>
            <consortium name="Pathogen Informatics"/>
        </authorList>
    </citation>
    <scope>NUCLEOTIDE SEQUENCE [LARGE SCALE GENOMIC DNA]</scope>
</reference>
<dbReference type="WBParaSite" id="DME_0000716501-mRNA-1">
    <property type="protein sequence ID" value="DME_0000716501-mRNA-1"/>
    <property type="gene ID" value="DME_0000716501"/>
</dbReference>
<dbReference type="PANTHER" id="PTHR13318">
    <property type="entry name" value="PARTNER OF PAIRED, ISOFORM B-RELATED"/>
    <property type="match status" value="1"/>
</dbReference>
<dbReference type="AlphaFoldDB" id="A0A0N4UHW5"/>
<evidence type="ECO:0000313" key="3">
    <source>
        <dbReference type="Proteomes" id="UP000038040"/>
    </source>
</evidence>
<reference evidence="5" key="1">
    <citation type="submission" date="2017-02" db="UniProtKB">
        <authorList>
            <consortium name="WormBaseParasite"/>
        </authorList>
    </citation>
    <scope>IDENTIFICATION</scope>
</reference>
<dbReference type="GO" id="GO:0019005">
    <property type="term" value="C:SCF ubiquitin ligase complex"/>
    <property type="evidence" value="ECO:0007669"/>
    <property type="project" value="TreeGrafter"/>
</dbReference>
<dbReference type="Pfam" id="PF25372">
    <property type="entry name" value="DUF7885"/>
    <property type="match status" value="1"/>
</dbReference>
<dbReference type="InterPro" id="IPR032675">
    <property type="entry name" value="LRR_dom_sf"/>
</dbReference>
<dbReference type="SMART" id="SM00367">
    <property type="entry name" value="LRR_CC"/>
    <property type="match status" value="2"/>
</dbReference>
<organism evidence="3 5">
    <name type="scientific">Dracunculus medinensis</name>
    <name type="common">Guinea worm</name>
    <dbReference type="NCBI Taxonomy" id="318479"/>
    <lineage>
        <taxon>Eukaryota</taxon>
        <taxon>Metazoa</taxon>
        <taxon>Ecdysozoa</taxon>
        <taxon>Nematoda</taxon>
        <taxon>Chromadorea</taxon>
        <taxon>Rhabditida</taxon>
        <taxon>Spirurina</taxon>
        <taxon>Dracunculoidea</taxon>
        <taxon>Dracunculidae</taxon>
        <taxon>Dracunculus</taxon>
    </lineage>
</organism>
<feature type="domain" description="F-box/LRR-repeat protein 15-like leucin rich repeat" evidence="1">
    <location>
        <begin position="21"/>
        <end position="113"/>
    </location>
</feature>
<dbReference type="SUPFAM" id="SSF52047">
    <property type="entry name" value="RNI-like"/>
    <property type="match status" value="1"/>
</dbReference>
<keyword evidence="4" id="KW-1185">Reference proteome</keyword>
<dbReference type="GO" id="GO:0031146">
    <property type="term" value="P:SCF-dependent proteasomal ubiquitin-dependent protein catabolic process"/>
    <property type="evidence" value="ECO:0007669"/>
    <property type="project" value="TreeGrafter"/>
</dbReference>
<evidence type="ECO:0000313" key="4">
    <source>
        <dbReference type="Proteomes" id="UP000274756"/>
    </source>
</evidence>
<dbReference type="InterPro" id="IPR006553">
    <property type="entry name" value="Leu-rich_rpt_Cys-con_subtyp"/>
</dbReference>
<dbReference type="Gene3D" id="3.80.10.10">
    <property type="entry name" value="Ribonuclease Inhibitor"/>
    <property type="match status" value="1"/>
</dbReference>
<dbReference type="Proteomes" id="UP000038040">
    <property type="component" value="Unplaced"/>
</dbReference>
<dbReference type="EMBL" id="UYYG01000027">
    <property type="protein sequence ID" value="VDN51663.1"/>
    <property type="molecule type" value="Genomic_DNA"/>
</dbReference>
<name>A0A0N4UHW5_DRAME</name>
<evidence type="ECO:0000313" key="5">
    <source>
        <dbReference type="WBParaSite" id="DME_0000716501-mRNA-1"/>
    </source>
</evidence>
<sequence length="163" mass="18939">RQLFLNGNRDNLDDEQFINIVNNCDRLEQLSLETCAKLTEEGIKSNGRCHKLKSLNMNGQPSVTDYSLELIISGCTKLQKLELKFCRNVTRIGIRNLINLKSLIFLDVSGVRIFDSESANLFKRFLPKCKIIANHCSYANEIEQRWKDQLKLYKPQNLKKQFE</sequence>
<protein>
    <submittedName>
        <fullName evidence="5">F-box/LRR-repeat protein 20</fullName>
    </submittedName>
</protein>
<accession>A0A0N4UHW5</accession>
<gene>
    <name evidence="2" type="ORF">DME_LOCUS1636</name>
</gene>
<evidence type="ECO:0000259" key="1">
    <source>
        <dbReference type="Pfam" id="PF25372"/>
    </source>
</evidence>
<proteinExistence type="predicted"/>
<dbReference type="OrthoDB" id="5863314at2759"/>
<dbReference type="STRING" id="318479.A0A0N4UHW5"/>
<evidence type="ECO:0000313" key="2">
    <source>
        <dbReference type="EMBL" id="VDN51663.1"/>
    </source>
</evidence>
<dbReference type="Proteomes" id="UP000274756">
    <property type="component" value="Unassembled WGS sequence"/>
</dbReference>
<dbReference type="InterPro" id="IPR057207">
    <property type="entry name" value="FBXL15_LRR"/>
</dbReference>